<evidence type="ECO:0000256" key="7">
    <source>
        <dbReference type="ARBA" id="ARBA00047625"/>
    </source>
</evidence>
<dbReference type="SUPFAM" id="SSF53383">
    <property type="entry name" value="PLP-dependent transferases"/>
    <property type="match status" value="1"/>
</dbReference>
<proteinExistence type="inferred from homology"/>
<dbReference type="RefSeq" id="WP_011522782.1">
    <property type="nucleotide sequence ID" value="NC_008009.1"/>
</dbReference>
<evidence type="ECO:0000256" key="5">
    <source>
        <dbReference type="ARBA" id="ARBA00046315"/>
    </source>
</evidence>
<reference evidence="10 11" key="1">
    <citation type="journal article" date="2009" name="Appl. Environ. Microbiol.">
        <title>Three genomes from the phylum Acidobacteria provide insight into the lifestyles of these microorganisms in soils.</title>
        <authorList>
            <person name="Ward N.L."/>
            <person name="Challacombe J.F."/>
            <person name="Janssen P.H."/>
            <person name="Henrissat B."/>
            <person name="Coutinho P.M."/>
            <person name="Wu M."/>
            <person name="Xie G."/>
            <person name="Haft D.H."/>
            <person name="Sait M."/>
            <person name="Badger J."/>
            <person name="Barabote R.D."/>
            <person name="Bradley B."/>
            <person name="Brettin T.S."/>
            <person name="Brinkac L.M."/>
            <person name="Bruce D."/>
            <person name="Creasy T."/>
            <person name="Daugherty S.C."/>
            <person name="Davidsen T.M."/>
            <person name="DeBoy R.T."/>
            <person name="Detter J.C."/>
            <person name="Dodson R.J."/>
            <person name="Durkin A.S."/>
            <person name="Ganapathy A."/>
            <person name="Gwinn-Giglio M."/>
            <person name="Han C.S."/>
            <person name="Khouri H."/>
            <person name="Kiss H."/>
            <person name="Kothari S.P."/>
            <person name="Madupu R."/>
            <person name="Nelson K.E."/>
            <person name="Nelson W.C."/>
            <person name="Paulsen I."/>
            <person name="Penn K."/>
            <person name="Ren Q."/>
            <person name="Rosovitz M.J."/>
            <person name="Selengut J.D."/>
            <person name="Shrivastava S."/>
            <person name="Sullivan S.A."/>
            <person name="Tapia R."/>
            <person name="Thompson L.S."/>
            <person name="Watkins K.L."/>
            <person name="Yang Q."/>
            <person name="Yu C."/>
            <person name="Zafar N."/>
            <person name="Zhou L."/>
            <person name="Kuske C.R."/>
        </authorList>
    </citation>
    <scope>NUCLEOTIDE SEQUENCE [LARGE SCALE GENOMIC DNA]</scope>
    <source>
        <strain evidence="10 11">Ellin345</strain>
    </source>
</reference>
<dbReference type="Gene3D" id="3.90.1150.10">
    <property type="entry name" value="Aspartate Aminotransferase, domain 1"/>
    <property type="match status" value="1"/>
</dbReference>
<keyword evidence="3 8" id="KW-0663">Pyridoxal phosphate</keyword>
<dbReference type="eggNOG" id="COG0626">
    <property type="taxonomic scope" value="Bacteria"/>
</dbReference>
<dbReference type="InterPro" id="IPR015424">
    <property type="entry name" value="PyrdxlP-dep_Trfase"/>
</dbReference>
<evidence type="ECO:0000313" key="10">
    <source>
        <dbReference type="EMBL" id="ABF40981.1"/>
    </source>
</evidence>
<evidence type="ECO:0000256" key="8">
    <source>
        <dbReference type="PIRSR" id="PIRSR001434-2"/>
    </source>
</evidence>
<accession>Q1IQ69</accession>
<dbReference type="NCBIfam" id="TIGR01324">
    <property type="entry name" value="cysta_beta_ly_B"/>
    <property type="match status" value="1"/>
</dbReference>
<dbReference type="InterPro" id="IPR015422">
    <property type="entry name" value="PyrdxlP-dep_Trfase_small"/>
</dbReference>
<keyword evidence="4 10" id="KW-0456">Lyase</keyword>
<feature type="modified residue" description="N6-(pyridoxal phosphate)lysine" evidence="8">
    <location>
        <position position="227"/>
    </location>
</feature>
<dbReference type="STRING" id="204669.Acid345_1980"/>
<gene>
    <name evidence="10" type="ordered locus">Acid345_1980</name>
</gene>
<evidence type="ECO:0000313" key="11">
    <source>
        <dbReference type="Proteomes" id="UP000002432"/>
    </source>
</evidence>
<protein>
    <submittedName>
        <fullName evidence="10">Cystathionine beta-lyase</fullName>
        <ecNumber evidence="10">4.4.1.8</ecNumber>
    </submittedName>
</protein>
<dbReference type="Proteomes" id="UP000002432">
    <property type="component" value="Chromosome"/>
</dbReference>
<dbReference type="InterPro" id="IPR006233">
    <property type="entry name" value="Cys_b_lyase_bac"/>
</dbReference>
<name>Q1IQ69_KORVE</name>
<dbReference type="GO" id="GO:0019346">
    <property type="term" value="P:transsulfuration"/>
    <property type="evidence" value="ECO:0007669"/>
    <property type="project" value="InterPro"/>
</dbReference>
<comment type="pathway">
    <text evidence="5">Amino-acid biosynthesis; L-methionine biosynthesis via de novo pathway; L-homocysteine from L-cystathionine: step 1/1.</text>
</comment>
<dbReference type="GO" id="GO:0030170">
    <property type="term" value="F:pyridoxal phosphate binding"/>
    <property type="evidence" value="ECO:0007669"/>
    <property type="project" value="InterPro"/>
</dbReference>
<comment type="catalytic activity">
    <reaction evidence="6">
        <text>L,L-cystathionine + H2O = L-homocysteine + pyruvate + NH4(+)</text>
        <dbReference type="Rhea" id="RHEA:13965"/>
        <dbReference type="ChEBI" id="CHEBI:15361"/>
        <dbReference type="ChEBI" id="CHEBI:15377"/>
        <dbReference type="ChEBI" id="CHEBI:28938"/>
        <dbReference type="ChEBI" id="CHEBI:58161"/>
        <dbReference type="ChEBI" id="CHEBI:58199"/>
    </reaction>
</comment>
<evidence type="ECO:0000256" key="4">
    <source>
        <dbReference type="ARBA" id="ARBA00023239"/>
    </source>
</evidence>
<dbReference type="EMBL" id="CP000360">
    <property type="protein sequence ID" value="ABF40981.1"/>
    <property type="molecule type" value="Genomic_DNA"/>
</dbReference>
<comment type="similarity">
    <text evidence="2 9">Belongs to the trans-sulfuration enzymes family.</text>
</comment>
<comment type="catalytic activity">
    <reaction evidence="7">
        <text>an S-substituted L-cysteine + H2O = a thiol + pyruvate + NH4(+)</text>
        <dbReference type="Rhea" id="RHEA:18121"/>
        <dbReference type="ChEBI" id="CHEBI:15361"/>
        <dbReference type="ChEBI" id="CHEBI:15377"/>
        <dbReference type="ChEBI" id="CHEBI:28938"/>
        <dbReference type="ChEBI" id="CHEBI:29256"/>
        <dbReference type="ChEBI" id="CHEBI:58717"/>
        <dbReference type="EC" id="4.4.1.13"/>
    </reaction>
</comment>
<evidence type="ECO:0000256" key="2">
    <source>
        <dbReference type="ARBA" id="ARBA00009077"/>
    </source>
</evidence>
<dbReference type="HOGENOM" id="CLU_018986_5_1_0"/>
<organism evidence="10 11">
    <name type="scientific">Koribacter versatilis (strain Ellin345)</name>
    <dbReference type="NCBI Taxonomy" id="204669"/>
    <lineage>
        <taxon>Bacteria</taxon>
        <taxon>Pseudomonadati</taxon>
        <taxon>Acidobacteriota</taxon>
        <taxon>Terriglobia</taxon>
        <taxon>Terriglobales</taxon>
        <taxon>Candidatus Korobacteraceae</taxon>
        <taxon>Candidatus Korobacter</taxon>
    </lineage>
</organism>
<dbReference type="FunFam" id="3.40.640.10:FF:000046">
    <property type="entry name" value="Cystathionine gamma-lyase"/>
    <property type="match status" value="1"/>
</dbReference>
<evidence type="ECO:0000256" key="1">
    <source>
        <dbReference type="ARBA" id="ARBA00001933"/>
    </source>
</evidence>
<dbReference type="PANTHER" id="PTHR43500">
    <property type="entry name" value="CYSTATHIONINE BETA-LYASE-RELATED"/>
    <property type="match status" value="1"/>
</dbReference>
<dbReference type="InterPro" id="IPR015421">
    <property type="entry name" value="PyrdxlP-dep_Trfase_major"/>
</dbReference>
<dbReference type="PROSITE" id="PS00868">
    <property type="entry name" value="CYS_MET_METAB_PP"/>
    <property type="match status" value="1"/>
</dbReference>
<evidence type="ECO:0000256" key="6">
    <source>
        <dbReference type="ARBA" id="ARBA00047517"/>
    </source>
</evidence>
<comment type="cofactor">
    <cofactor evidence="1 9">
        <name>pyridoxal 5'-phosphate</name>
        <dbReference type="ChEBI" id="CHEBI:597326"/>
    </cofactor>
</comment>
<dbReference type="NCBIfam" id="NF005456">
    <property type="entry name" value="PRK07050.1"/>
    <property type="match status" value="1"/>
</dbReference>
<dbReference type="PANTHER" id="PTHR43500:SF1">
    <property type="entry name" value="CYSTATHIONINE BETA-LYASE-RELATED"/>
    <property type="match status" value="1"/>
</dbReference>
<evidence type="ECO:0000256" key="9">
    <source>
        <dbReference type="RuleBase" id="RU362118"/>
    </source>
</evidence>
<evidence type="ECO:0000256" key="3">
    <source>
        <dbReference type="ARBA" id="ARBA00022898"/>
    </source>
</evidence>
<dbReference type="AlphaFoldDB" id="Q1IQ69"/>
<dbReference type="Pfam" id="PF01053">
    <property type="entry name" value="Cys_Met_Meta_PP"/>
    <property type="match status" value="1"/>
</dbReference>
<keyword evidence="11" id="KW-1185">Reference proteome</keyword>
<dbReference type="InterPro" id="IPR054542">
    <property type="entry name" value="Cys_met_metab_PP"/>
</dbReference>
<dbReference type="EC" id="4.4.1.8" evidence="10"/>
<dbReference type="PIRSF" id="PIRSF001434">
    <property type="entry name" value="CGS"/>
    <property type="match status" value="1"/>
</dbReference>
<dbReference type="EnsemblBacteria" id="ABF40981">
    <property type="protein sequence ID" value="ABF40981"/>
    <property type="gene ID" value="Acid345_1980"/>
</dbReference>
<dbReference type="CDD" id="cd00614">
    <property type="entry name" value="CGS_like"/>
    <property type="match status" value="1"/>
</dbReference>
<dbReference type="GO" id="GO:0019450">
    <property type="term" value="P:L-cysteine catabolic process to pyruvate"/>
    <property type="evidence" value="ECO:0007669"/>
    <property type="project" value="TreeGrafter"/>
</dbReference>
<dbReference type="InterPro" id="IPR000277">
    <property type="entry name" value="Cys/Met-Metab_PyrdxlP-dep_enz"/>
</dbReference>
<sequence length="407" mass="44400">MSVWTMSAFGNLSPQVLYTVAMKKSWKTKLIHGDSHAPEGFRSLVTPTYRGSTVLFPDAESVTDQWDQHRVGYTYGLYGTPTTLELAARVCELEDGEHTIITAGGQGAISLIQLSLLNAGDHILIPENIYGPNRKLAYSVLKRFGVEVTVYPPLIGAGIAELIKDNTRLVWCESPGSLTMEVQDVPAIAKAAHARGALVVLDNTWSSGIFFRAFDHGVDVEMQALTKYVAGHSDVLLGAITIRDRAIYEKLGNTYQVLGCAPSPDDCQLALRGMKTLGVRLAQIGSSALRVAQWLAARPEIETVLHPALPSCPGHEFWERDFTGSAGLFSIVFKSGPTKQQVQAFVNALELFEIGYSWGGVASLAVNYDLSHAKGRSEYGHRIVRLYIGLEEPEELIADLEQALGKI</sequence>
<dbReference type="Gene3D" id="3.40.640.10">
    <property type="entry name" value="Type I PLP-dependent aspartate aminotransferase-like (Major domain)"/>
    <property type="match status" value="1"/>
</dbReference>
<dbReference type="GO" id="GO:0047804">
    <property type="term" value="F:cysteine-S-conjugate beta-lyase activity"/>
    <property type="evidence" value="ECO:0007669"/>
    <property type="project" value="UniProtKB-EC"/>
</dbReference>
<dbReference type="KEGG" id="aba:Acid345_1980"/>